<evidence type="ECO:0000313" key="4">
    <source>
        <dbReference type="Proteomes" id="UP000584325"/>
    </source>
</evidence>
<evidence type="ECO:0000256" key="1">
    <source>
        <dbReference type="SAM" id="Phobius"/>
    </source>
</evidence>
<reference evidence="3 4" key="1">
    <citation type="submission" date="2020-08" db="EMBL/GenBank/DDBJ databases">
        <title>Genomic Encyclopedia of Type Strains, Phase III (KMG-III): the genomes of soil and plant-associated and newly described type strains.</title>
        <authorList>
            <person name="Whitman W."/>
        </authorList>
    </citation>
    <scope>NUCLEOTIDE SEQUENCE [LARGE SCALE GENOMIC DNA]</scope>
    <source>
        <strain evidence="3 4">CECT 7753</strain>
    </source>
</reference>
<feature type="transmembrane region" description="Helical" evidence="1">
    <location>
        <begin position="128"/>
        <end position="146"/>
    </location>
</feature>
<comment type="caution">
    <text evidence="3">The sequence shown here is derived from an EMBL/GenBank/DDBJ whole genome shotgun (WGS) entry which is preliminary data.</text>
</comment>
<dbReference type="EMBL" id="JACHXS010000003">
    <property type="protein sequence ID" value="MBB3221364.1"/>
    <property type="molecule type" value="Genomic_DNA"/>
</dbReference>
<dbReference type="InterPro" id="IPR000326">
    <property type="entry name" value="PAP2/HPO"/>
</dbReference>
<sequence>MMWWNALSALGGMSVTGPLGIAVAVWLLAGRTWRLSLSWCLLFGIGMLLVVVTKVAWYGWGIGIPDWNFAGLSGHAMRSCAVYPVVFYLMFLKARPVSRHAALAAGVLLAVLISFSRLPVGAHSLSEVVLGGAVGLAVAAAFVVTARSEQPAVVGRILVALCVPLVLVMPFTKQVPAEQWVRQVAVQLSGNDPTPRKWKHGPDRKKVRQLQQVRQVQQAI</sequence>
<dbReference type="InterPro" id="IPR036938">
    <property type="entry name" value="PAP2/HPO_sf"/>
</dbReference>
<dbReference type="RefSeq" id="WP_229422576.1">
    <property type="nucleotide sequence ID" value="NZ_CP040017.1"/>
</dbReference>
<dbReference type="Gene3D" id="1.20.144.10">
    <property type="entry name" value="Phosphatidic acid phosphatase type 2/haloperoxidase"/>
    <property type="match status" value="1"/>
</dbReference>
<accession>A0A7W5HC75</accession>
<dbReference type="SUPFAM" id="SSF48317">
    <property type="entry name" value="Acid phosphatase/Vanadium-dependent haloperoxidase"/>
    <property type="match status" value="1"/>
</dbReference>
<feature type="domain" description="Phosphatidic acid phosphatase type 2/haloperoxidase" evidence="2">
    <location>
        <begin position="69"/>
        <end position="144"/>
    </location>
</feature>
<feature type="transmembrane region" description="Helical" evidence="1">
    <location>
        <begin position="153"/>
        <end position="172"/>
    </location>
</feature>
<dbReference type="AlphaFoldDB" id="A0A7W5HC75"/>
<dbReference type="Pfam" id="PF01569">
    <property type="entry name" value="PAP2"/>
    <property type="match status" value="1"/>
</dbReference>
<protein>
    <submittedName>
        <fullName evidence="3">Membrane-associated phospholipid phosphatase</fullName>
    </submittedName>
</protein>
<feature type="transmembrane region" description="Helical" evidence="1">
    <location>
        <begin position="72"/>
        <end position="91"/>
    </location>
</feature>
<keyword evidence="1" id="KW-0812">Transmembrane</keyword>
<keyword evidence="1" id="KW-1133">Transmembrane helix</keyword>
<feature type="transmembrane region" description="Helical" evidence="1">
    <location>
        <begin position="40"/>
        <end position="60"/>
    </location>
</feature>
<evidence type="ECO:0000259" key="2">
    <source>
        <dbReference type="Pfam" id="PF01569"/>
    </source>
</evidence>
<keyword evidence="1" id="KW-0472">Membrane</keyword>
<gene>
    <name evidence="3" type="ORF">FHS02_002171</name>
</gene>
<dbReference type="Proteomes" id="UP000584325">
    <property type="component" value="Unassembled WGS sequence"/>
</dbReference>
<feature type="transmembrane region" description="Helical" evidence="1">
    <location>
        <begin position="103"/>
        <end position="122"/>
    </location>
</feature>
<organism evidence="3 4">
    <name type="scientific">Pseudoduganella umbonata</name>
    <dbReference type="NCBI Taxonomy" id="864828"/>
    <lineage>
        <taxon>Bacteria</taxon>
        <taxon>Pseudomonadati</taxon>
        <taxon>Pseudomonadota</taxon>
        <taxon>Betaproteobacteria</taxon>
        <taxon>Burkholderiales</taxon>
        <taxon>Oxalobacteraceae</taxon>
        <taxon>Telluria group</taxon>
        <taxon>Pseudoduganella</taxon>
    </lineage>
</organism>
<proteinExistence type="predicted"/>
<feature type="transmembrane region" description="Helical" evidence="1">
    <location>
        <begin position="6"/>
        <end position="28"/>
    </location>
</feature>
<evidence type="ECO:0000313" key="3">
    <source>
        <dbReference type="EMBL" id="MBB3221364.1"/>
    </source>
</evidence>
<name>A0A7W5HC75_9BURK</name>